<keyword evidence="3" id="KW-1185">Reference proteome</keyword>
<accession>A0A4Z0C1I7</accession>
<evidence type="ECO:0000313" key="3">
    <source>
        <dbReference type="Proteomes" id="UP000297564"/>
    </source>
</evidence>
<dbReference type="RefSeq" id="WP_135283252.1">
    <property type="nucleotide sequence ID" value="NZ_SMLL01000001.1"/>
</dbReference>
<dbReference type="OrthoDB" id="1684899at2"/>
<dbReference type="Pfam" id="PF03928">
    <property type="entry name" value="HbpS-like"/>
    <property type="match status" value="1"/>
</dbReference>
<dbReference type="EMBL" id="SMLL01000001">
    <property type="protein sequence ID" value="TFZ04370.1"/>
    <property type="molecule type" value="Genomic_DNA"/>
</dbReference>
<dbReference type="InterPro" id="IPR038084">
    <property type="entry name" value="PduO/GlcC-like_sf"/>
</dbReference>
<proteinExistence type="predicted"/>
<feature type="signal peptide" evidence="1">
    <location>
        <begin position="1"/>
        <end position="19"/>
    </location>
</feature>
<organism evidence="2 3">
    <name type="scientific">Ramlibacter rhizophilus</name>
    <dbReference type="NCBI Taxonomy" id="1781167"/>
    <lineage>
        <taxon>Bacteria</taxon>
        <taxon>Pseudomonadati</taxon>
        <taxon>Pseudomonadota</taxon>
        <taxon>Betaproteobacteria</taxon>
        <taxon>Burkholderiales</taxon>
        <taxon>Comamonadaceae</taxon>
        <taxon>Ramlibacter</taxon>
    </lineage>
</organism>
<dbReference type="SUPFAM" id="SSF143744">
    <property type="entry name" value="GlcG-like"/>
    <property type="match status" value="1"/>
</dbReference>
<sequence>MTRILIALTAALFAGGAAAQPATYTLKSITPEAALKAAQAALQSCSKSGYQIAVAVNDRGGHPLVVLRDRLAGAHTPETAVNKAWTALSFRMDTLAFAKVTQAGEEPSGIRHLPRVVAIGGGRMIEGGGAIVGAIGVSGAPGGEADDTCAKAGIAAIQDELDF</sequence>
<dbReference type="InterPro" id="IPR005624">
    <property type="entry name" value="PduO/GlcC-like"/>
</dbReference>
<dbReference type="Proteomes" id="UP000297564">
    <property type="component" value="Unassembled WGS sequence"/>
</dbReference>
<comment type="caution">
    <text evidence="2">The sequence shown here is derived from an EMBL/GenBank/DDBJ whole genome shotgun (WGS) entry which is preliminary data.</text>
</comment>
<name>A0A4Z0C1I7_9BURK</name>
<dbReference type="Gene3D" id="3.30.450.150">
    <property type="entry name" value="Haem-degrading domain"/>
    <property type="match status" value="1"/>
</dbReference>
<evidence type="ECO:0000313" key="2">
    <source>
        <dbReference type="EMBL" id="TFZ04370.1"/>
    </source>
</evidence>
<dbReference type="InterPro" id="IPR052517">
    <property type="entry name" value="GlcG_carb_metab_protein"/>
</dbReference>
<evidence type="ECO:0000256" key="1">
    <source>
        <dbReference type="SAM" id="SignalP"/>
    </source>
</evidence>
<reference evidence="2 3" key="1">
    <citation type="submission" date="2019-03" db="EMBL/GenBank/DDBJ databases">
        <title>Ramlibacter rhizophilus CCTCC AB2015357, whole genome shotgun sequence.</title>
        <authorList>
            <person name="Zhang X."/>
            <person name="Feng G."/>
            <person name="Zhu H."/>
        </authorList>
    </citation>
    <scope>NUCLEOTIDE SEQUENCE [LARGE SCALE GENOMIC DNA]</scope>
    <source>
        <strain evidence="2 3">CCTCC AB2015357</strain>
    </source>
</reference>
<keyword evidence="1" id="KW-0732">Signal</keyword>
<gene>
    <name evidence="2" type="ORF">EZ242_01015</name>
</gene>
<dbReference type="PANTHER" id="PTHR34309">
    <property type="entry name" value="SLR1406 PROTEIN"/>
    <property type="match status" value="1"/>
</dbReference>
<protein>
    <submittedName>
        <fullName evidence="2">Heme-binding protein</fullName>
    </submittedName>
</protein>
<dbReference type="AlphaFoldDB" id="A0A4Z0C1I7"/>
<dbReference type="PANTHER" id="PTHR34309:SF10">
    <property type="entry name" value="SLR1406 PROTEIN"/>
    <property type="match status" value="1"/>
</dbReference>
<feature type="chain" id="PRO_5021209448" evidence="1">
    <location>
        <begin position="20"/>
        <end position="163"/>
    </location>
</feature>